<dbReference type="CDD" id="cd09736">
    <property type="entry name" value="Csy2_I-F"/>
    <property type="match status" value="1"/>
</dbReference>
<evidence type="ECO:0000313" key="1">
    <source>
        <dbReference type="EMBL" id="NHQ87828.1"/>
    </source>
</evidence>
<sequence>MKSLIILHHLSVKNANAIAGLTYGFPAISNFLGFTHALSRTLQKDHGLVLGGCAVICHQHAVQAYQPAGWGDYVFALTRNPLTKEAKTAAFNEEARMSMDVSLLIECDFTSYDFDFDTGSTKGDIAWLEQYLTQKVLMQRLAGGTIQSIKQVQFAEIPQDIEKRDQFNRKQLLRLLPGFALVNRPDVLQAHHQALQASNPDADLIDAWLDFSALKYQAISTEDNPNEESKASWQRIPKPASGYLVPISMGYHAISPLYAQGEVASARDANTPFRFVESAYSIGQWISPHRIHEIESLIWRYQCTDEAYLCKNLYQPAKSTQ</sequence>
<comment type="caution">
    <text evidence="1">The sequence shown here is derived from an EMBL/GenBank/DDBJ whole genome shotgun (WGS) entry which is preliminary data.</text>
</comment>
<dbReference type="RefSeq" id="WP_166828810.1">
    <property type="nucleotide sequence ID" value="NZ_JAAOLX010000009.1"/>
</dbReference>
<dbReference type="EMBL" id="JAAOLX010000009">
    <property type="protein sequence ID" value="NHQ87828.1"/>
    <property type="molecule type" value="Genomic_DNA"/>
</dbReference>
<name>A0ABX0L5D3_9NEIS</name>
<evidence type="ECO:0000313" key="2">
    <source>
        <dbReference type="Proteomes" id="UP000712570"/>
    </source>
</evidence>
<accession>A0ABX0L5D3</accession>
<proteinExistence type="predicted"/>
<gene>
    <name evidence="1" type="primary">csy2</name>
    <name evidence="1" type="ORF">HA050_17080</name>
</gene>
<dbReference type="Pfam" id="PF09614">
    <property type="entry name" value="Cas_Csy2"/>
    <property type="match status" value="1"/>
</dbReference>
<protein>
    <submittedName>
        <fullName evidence="1">Type I-F CRISPR-associated protein Csy2</fullName>
    </submittedName>
</protein>
<keyword evidence="2" id="KW-1185">Reference proteome</keyword>
<organism evidence="1 2">
    <name type="scientific">Iodobacter violaceini</name>
    <dbReference type="NCBI Taxonomy" id="3044271"/>
    <lineage>
        <taxon>Bacteria</taxon>
        <taxon>Pseudomonadati</taxon>
        <taxon>Pseudomonadota</taxon>
        <taxon>Betaproteobacteria</taxon>
        <taxon>Neisseriales</taxon>
        <taxon>Chitinibacteraceae</taxon>
        <taxon>Iodobacter</taxon>
    </lineage>
</organism>
<dbReference type="Proteomes" id="UP000712570">
    <property type="component" value="Unassembled WGS sequence"/>
</dbReference>
<dbReference type="InterPro" id="IPR013398">
    <property type="entry name" value="CRISPR-assoc_prot_Csy2"/>
</dbReference>
<reference evidence="1 2" key="1">
    <citation type="submission" date="2020-03" db="EMBL/GenBank/DDBJ databases">
        <title>Draft genome sequence of environmentally isolated violet-colored cultures.</title>
        <authorList>
            <person name="Wilson H.S."/>
        </authorList>
    </citation>
    <scope>NUCLEOTIDE SEQUENCE [LARGE SCALE GENOMIC DNA]</scope>
    <source>
        <strain evidence="1 2">HSC-16F04</strain>
    </source>
</reference>
<dbReference type="NCBIfam" id="TIGR02565">
    <property type="entry name" value="cas_Csy2"/>
    <property type="match status" value="1"/>
</dbReference>